<gene>
    <name evidence="2" type="ORF">GCM10009533_34930</name>
</gene>
<dbReference type="Proteomes" id="UP001500729">
    <property type="component" value="Unassembled WGS sequence"/>
</dbReference>
<protein>
    <submittedName>
        <fullName evidence="2">Uncharacterized protein</fullName>
    </submittedName>
</protein>
<evidence type="ECO:0000256" key="1">
    <source>
        <dbReference type="SAM" id="MobiDB-lite"/>
    </source>
</evidence>
<evidence type="ECO:0000313" key="2">
    <source>
        <dbReference type="EMBL" id="GAA0532829.1"/>
    </source>
</evidence>
<proteinExistence type="predicted"/>
<dbReference type="EMBL" id="BAAAGS010000021">
    <property type="protein sequence ID" value="GAA0532829.1"/>
    <property type="molecule type" value="Genomic_DNA"/>
</dbReference>
<organism evidence="2 3">
    <name type="scientific">Saccharopolyspora erythraea</name>
    <name type="common">Streptomyces erythraeus</name>
    <dbReference type="NCBI Taxonomy" id="1836"/>
    <lineage>
        <taxon>Bacteria</taxon>
        <taxon>Bacillati</taxon>
        <taxon>Actinomycetota</taxon>
        <taxon>Actinomycetes</taxon>
        <taxon>Pseudonocardiales</taxon>
        <taxon>Pseudonocardiaceae</taxon>
        <taxon>Saccharopolyspora</taxon>
    </lineage>
</organism>
<accession>A0ABP3N111</accession>
<reference evidence="3" key="1">
    <citation type="journal article" date="2019" name="Int. J. Syst. Evol. Microbiol.">
        <title>The Global Catalogue of Microorganisms (GCM) 10K type strain sequencing project: providing services to taxonomists for standard genome sequencing and annotation.</title>
        <authorList>
            <consortium name="The Broad Institute Genomics Platform"/>
            <consortium name="The Broad Institute Genome Sequencing Center for Infectious Disease"/>
            <person name="Wu L."/>
            <person name="Ma J."/>
        </authorList>
    </citation>
    <scope>NUCLEOTIDE SEQUENCE [LARGE SCALE GENOMIC DNA]</scope>
    <source>
        <strain evidence="3">JCM 10303</strain>
    </source>
</reference>
<comment type="caution">
    <text evidence="2">The sequence shown here is derived from an EMBL/GenBank/DDBJ whole genome shotgun (WGS) entry which is preliminary data.</text>
</comment>
<feature type="region of interest" description="Disordered" evidence="1">
    <location>
        <begin position="80"/>
        <end position="99"/>
    </location>
</feature>
<name>A0ABP3N111_SACER</name>
<sequence>MFGMSSTTTELADLQRALGQLRTSVGALRSRYGDVNAVRRISNDVERLGIDIAELTSLPVPRGGAGPGAAETVIVPDTPYDSSLWRDADDEGVGGQRGY</sequence>
<keyword evidence="3" id="KW-1185">Reference proteome</keyword>
<evidence type="ECO:0000313" key="3">
    <source>
        <dbReference type="Proteomes" id="UP001500729"/>
    </source>
</evidence>